<proteinExistence type="predicted"/>
<organism evidence="1 2">
    <name type="scientific">Phytophthora megakarya</name>
    <dbReference type="NCBI Taxonomy" id="4795"/>
    <lineage>
        <taxon>Eukaryota</taxon>
        <taxon>Sar</taxon>
        <taxon>Stramenopiles</taxon>
        <taxon>Oomycota</taxon>
        <taxon>Peronosporomycetes</taxon>
        <taxon>Peronosporales</taxon>
        <taxon>Peronosporaceae</taxon>
        <taxon>Phytophthora</taxon>
    </lineage>
</organism>
<dbReference type="EMBL" id="NBNE01001001">
    <property type="protein sequence ID" value="OWZ16081.1"/>
    <property type="molecule type" value="Genomic_DNA"/>
</dbReference>
<name>A0A225WEC6_9STRA</name>
<protein>
    <submittedName>
        <fullName evidence="1">Uncharacterized protein</fullName>
    </submittedName>
</protein>
<sequence>MPADAVDEYIRIGEITAIKSLLRFCAAGIAVFGDEYLRDTTTEDIVRLAAMHEERWDIACTGHGKIAQQLGQDNIPAKNKTQPLYWKL</sequence>
<comment type="caution">
    <text evidence="1">The sequence shown here is derived from an EMBL/GenBank/DDBJ whole genome shotgun (WGS) entry which is preliminary data.</text>
</comment>
<dbReference type="Proteomes" id="UP000198211">
    <property type="component" value="Unassembled WGS sequence"/>
</dbReference>
<keyword evidence="2" id="KW-1185">Reference proteome</keyword>
<evidence type="ECO:0000313" key="2">
    <source>
        <dbReference type="Proteomes" id="UP000198211"/>
    </source>
</evidence>
<dbReference type="PANTHER" id="PTHR47150:SF6">
    <property type="entry name" value="OS01G0872900 PROTEIN"/>
    <property type="match status" value="1"/>
</dbReference>
<reference evidence="2" key="1">
    <citation type="submission" date="2017-03" db="EMBL/GenBank/DDBJ databases">
        <title>Phytopthora megakarya and P. palmivora, two closely related causual agents of cacao black pod achieved similar genome size and gene model numbers by different mechanisms.</title>
        <authorList>
            <person name="Ali S."/>
            <person name="Shao J."/>
            <person name="Larry D.J."/>
            <person name="Kronmiller B."/>
            <person name="Shen D."/>
            <person name="Strem M.D."/>
            <person name="Melnick R.L."/>
            <person name="Guiltinan M.J."/>
            <person name="Tyler B.M."/>
            <person name="Meinhardt L.W."/>
            <person name="Bailey B.A."/>
        </authorList>
    </citation>
    <scope>NUCLEOTIDE SEQUENCE [LARGE SCALE GENOMIC DNA]</scope>
    <source>
        <strain evidence="2">zdho120</strain>
    </source>
</reference>
<dbReference type="AlphaFoldDB" id="A0A225WEC6"/>
<accession>A0A225WEC6</accession>
<dbReference type="PANTHER" id="PTHR47150">
    <property type="entry name" value="OS12G0169200 PROTEIN"/>
    <property type="match status" value="1"/>
</dbReference>
<evidence type="ECO:0000313" key="1">
    <source>
        <dbReference type="EMBL" id="OWZ16081.1"/>
    </source>
</evidence>
<dbReference type="OrthoDB" id="124998at2759"/>
<gene>
    <name evidence="1" type="ORF">PHMEG_00010176</name>
</gene>